<name>A0ABQ2F1F1_9DEIO</name>
<evidence type="ECO:0000256" key="1">
    <source>
        <dbReference type="ARBA" id="ARBA00022801"/>
    </source>
</evidence>
<dbReference type="InterPro" id="IPR036034">
    <property type="entry name" value="PDZ_sf"/>
</dbReference>
<evidence type="ECO:0008006" key="6">
    <source>
        <dbReference type="Google" id="ProtNLM"/>
    </source>
</evidence>
<dbReference type="Gene3D" id="2.30.42.10">
    <property type="match status" value="1"/>
</dbReference>
<dbReference type="InterPro" id="IPR001995">
    <property type="entry name" value="Peptidase_A2_cat"/>
</dbReference>
<gene>
    <name evidence="4" type="ORF">GCM10008955_34360</name>
</gene>
<feature type="domain" description="Peptidase A2" evidence="3">
    <location>
        <begin position="165"/>
        <end position="207"/>
    </location>
</feature>
<dbReference type="PROSITE" id="PS50106">
    <property type="entry name" value="PDZ"/>
    <property type="match status" value="1"/>
</dbReference>
<dbReference type="Pfam" id="PF13650">
    <property type="entry name" value="Asp_protease_2"/>
    <property type="match status" value="1"/>
</dbReference>
<sequence>MVTMELPLHVVHGRPFIELQYRYGAHGPLSAWTWLDTGGGSVIFGNQLARALHLEPTGEPFAEEGARYTPVRAPTLVANDIELPLSDAPAIVVDRPCVGPAALQAPAFLPARFFRQFTVTFDYPGRRLRLEAPEGMPDAAGGIGAAIYPSTAFVRVELEIMGERLGFLLDTGASYSMISEAVWQRWHAAHSHWPTTRGAYGYAQMTGSADEGELGMIRVPEATLGDIRLSNPGFVTRPEGVFERYMSSMMTAPIVGALAGNVLRHLCLTIDYQRQRLHVRPEQTDCGQDLKALGLCLHTQGPQCFVTAVSKAAHTTTRTQVQPGDEVVAVGGYRLDGTDLTSAVEALCGVPGELLEVQVRRNATASNLQLPVVALLG</sequence>
<keyword evidence="5" id="KW-1185">Reference proteome</keyword>
<dbReference type="InterPro" id="IPR001969">
    <property type="entry name" value="Aspartic_peptidase_AS"/>
</dbReference>
<accession>A0ABQ2F1F1</accession>
<evidence type="ECO:0000259" key="3">
    <source>
        <dbReference type="PROSITE" id="PS50175"/>
    </source>
</evidence>
<feature type="domain" description="PDZ" evidence="2">
    <location>
        <begin position="278"/>
        <end position="362"/>
    </location>
</feature>
<dbReference type="PROSITE" id="PS50175">
    <property type="entry name" value="ASP_PROT_RETROV"/>
    <property type="match status" value="1"/>
</dbReference>
<dbReference type="SUPFAM" id="SSF50156">
    <property type="entry name" value="PDZ domain-like"/>
    <property type="match status" value="1"/>
</dbReference>
<dbReference type="InterPro" id="IPR021109">
    <property type="entry name" value="Peptidase_aspartic_dom_sf"/>
</dbReference>
<comment type="caution">
    <text evidence="4">The sequence shown here is derived from an EMBL/GenBank/DDBJ whole genome shotgun (WGS) entry which is preliminary data.</text>
</comment>
<protein>
    <recommendedName>
        <fullName evidence="6">PDZ domain-containing protein</fullName>
    </recommendedName>
</protein>
<evidence type="ECO:0000313" key="4">
    <source>
        <dbReference type="EMBL" id="GGK37571.1"/>
    </source>
</evidence>
<proteinExistence type="predicted"/>
<organism evidence="4 5">
    <name type="scientific">Deinococcus malanensis</name>
    <dbReference type="NCBI Taxonomy" id="1706855"/>
    <lineage>
        <taxon>Bacteria</taxon>
        <taxon>Thermotogati</taxon>
        <taxon>Deinococcota</taxon>
        <taxon>Deinococci</taxon>
        <taxon>Deinococcales</taxon>
        <taxon>Deinococcaceae</taxon>
        <taxon>Deinococcus</taxon>
    </lineage>
</organism>
<keyword evidence="1" id="KW-0378">Hydrolase</keyword>
<evidence type="ECO:0000313" key="5">
    <source>
        <dbReference type="Proteomes" id="UP000647587"/>
    </source>
</evidence>
<dbReference type="SMART" id="SM00228">
    <property type="entry name" value="PDZ"/>
    <property type="match status" value="1"/>
</dbReference>
<evidence type="ECO:0000259" key="2">
    <source>
        <dbReference type="PROSITE" id="PS50106"/>
    </source>
</evidence>
<dbReference type="Gene3D" id="2.40.70.10">
    <property type="entry name" value="Acid Proteases"/>
    <property type="match status" value="1"/>
</dbReference>
<dbReference type="EMBL" id="BMPP01000017">
    <property type="protein sequence ID" value="GGK37571.1"/>
    <property type="molecule type" value="Genomic_DNA"/>
</dbReference>
<reference evidence="5" key="1">
    <citation type="journal article" date="2019" name="Int. J. Syst. Evol. Microbiol.">
        <title>The Global Catalogue of Microorganisms (GCM) 10K type strain sequencing project: providing services to taxonomists for standard genome sequencing and annotation.</title>
        <authorList>
            <consortium name="The Broad Institute Genomics Platform"/>
            <consortium name="The Broad Institute Genome Sequencing Center for Infectious Disease"/>
            <person name="Wu L."/>
            <person name="Ma J."/>
        </authorList>
    </citation>
    <scope>NUCLEOTIDE SEQUENCE [LARGE SCALE GENOMIC DNA]</scope>
    <source>
        <strain evidence="5">JCM 30331</strain>
    </source>
</reference>
<dbReference type="InterPro" id="IPR001478">
    <property type="entry name" value="PDZ"/>
</dbReference>
<dbReference type="RefSeq" id="WP_189010953.1">
    <property type="nucleotide sequence ID" value="NZ_BMPP01000017.1"/>
</dbReference>
<dbReference type="SUPFAM" id="SSF50630">
    <property type="entry name" value="Acid proteases"/>
    <property type="match status" value="1"/>
</dbReference>
<dbReference type="PROSITE" id="PS00141">
    <property type="entry name" value="ASP_PROTEASE"/>
    <property type="match status" value="1"/>
</dbReference>
<dbReference type="Proteomes" id="UP000647587">
    <property type="component" value="Unassembled WGS sequence"/>
</dbReference>